<dbReference type="HOGENOM" id="CLU_097149_0_0_4"/>
<dbReference type="KEGG" id="bgp:BGL_2c24940"/>
<reference evidence="1 2" key="2">
    <citation type="journal article" date="2016" name="Appl. Microbiol. Biotechnol.">
        <title>Mutations improving production and secretion of extracellular lipase by Burkholderia glumae PG1.</title>
        <authorList>
            <person name="Knapp A."/>
            <person name="Voget S."/>
            <person name="Gao R."/>
            <person name="Zaburannyi N."/>
            <person name="Krysciak D."/>
            <person name="Breuer M."/>
            <person name="Hauer B."/>
            <person name="Streit W.R."/>
            <person name="Muller R."/>
            <person name="Daniel R."/>
            <person name="Jaeger K.E."/>
        </authorList>
    </citation>
    <scope>NUCLEOTIDE SEQUENCE [LARGE SCALE GENOMIC DNA]</scope>
    <source>
        <strain evidence="1 2">PG1</strain>
    </source>
</reference>
<evidence type="ECO:0000313" key="1">
    <source>
        <dbReference type="EMBL" id="AJK50550.1"/>
    </source>
</evidence>
<proteinExistence type="predicted"/>
<organism evidence="1 2">
    <name type="scientific">Burkholderia plantarii</name>
    <dbReference type="NCBI Taxonomy" id="41899"/>
    <lineage>
        <taxon>Bacteria</taxon>
        <taxon>Pseudomonadati</taxon>
        <taxon>Pseudomonadota</taxon>
        <taxon>Betaproteobacteria</taxon>
        <taxon>Burkholderiales</taxon>
        <taxon>Burkholderiaceae</taxon>
        <taxon>Burkholderia</taxon>
    </lineage>
</organism>
<gene>
    <name evidence="1" type="ORF">BGL_2c24940</name>
</gene>
<keyword evidence="2" id="KW-1185">Reference proteome</keyword>
<dbReference type="EMBL" id="CP002581">
    <property type="protein sequence ID" value="AJK50550.1"/>
    <property type="molecule type" value="Genomic_DNA"/>
</dbReference>
<accession>A0A0B6SB85</accession>
<dbReference type="InterPro" id="IPR005358">
    <property type="entry name" value="Puta_zinc/iron-chelating_dom"/>
</dbReference>
<protein>
    <submittedName>
        <fullName evidence="1">Uncharacterized protein</fullName>
    </submittedName>
</protein>
<sequence length="246" mass="26369">MPVTPAEARTWLERGGRVDVLCEALPWPAEPEPDNVFAEYKRRRSFAADSGTLPVRIDVTLAASFSGPCPNLGDDLRCRAYDTRPLVCRVYPAEINPFIELRPENKGCPPEAWRPGTAPLLAGGTIVDATTREAAERSRVEQERAVPAKQAICAALGIDRASVANEGFLILSPEPADLLAALCALPQAPEALEPAPGEGAAPRGWTLVSNRQQTIDVLGQVGALSELDRAPQGEHAYLYIGMHAAS</sequence>
<dbReference type="Proteomes" id="UP000031838">
    <property type="component" value="Chromosome 2"/>
</dbReference>
<dbReference type="Pfam" id="PF03692">
    <property type="entry name" value="CxxCxxCC"/>
    <property type="match status" value="1"/>
</dbReference>
<dbReference type="AlphaFoldDB" id="A0A0B6SB85"/>
<reference evidence="2" key="1">
    <citation type="submission" date="2011-03" db="EMBL/GenBank/DDBJ databases">
        <authorList>
            <person name="Voget S."/>
            <person name="Streit W.R."/>
            <person name="Jaeger K.E."/>
            <person name="Daniel R."/>
        </authorList>
    </citation>
    <scope>NUCLEOTIDE SEQUENCE [LARGE SCALE GENOMIC DNA]</scope>
    <source>
        <strain evidence="2">PG1</strain>
    </source>
</reference>
<evidence type="ECO:0000313" key="2">
    <source>
        <dbReference type="Proteomes" id="UP000031838"/>
    </source>
</evidence>
<name>A0A0B6SB85_BURPL</name>